<dbReference type="WBParaSite" id="BPAG_0000819801-mRNA-1">
    <property type="protein sequence ID" value="BPAG_0000819801-mRNA-1"/>
    <property type="gene ID" value="BPAG_0000819801"/>
</dbReference>
<evidence type="ECO:0000313" key="3">
    <source>
        <dbReference type="Proteomes" id="UP000278627"/>
    </source>
</evidence>
<feature type="region of interest" description="Disordered" evidence="1">
    <location>
        <begin position="72"/>
        <end position="94"/>
    </location>
</feature>
<reference evidence="4" key="1">
    <citation type="submission" date="2017-02" db="UniProtKB">
        <authorList>
            <consortium name="WormBaseParasite"/>
        </authorList>
    </citation>
    <scope>IDENTIFICATION</scope>
</reference>
<dbReference type="AlphaFoldDB" id="A0A0N4TIW7"/>
<evidence type="ECO:0000313" key="4">
    <source>
        <dbReference type="WBParaSite" id="BPAG_0000819801-mRNA-1"/>
    </source>
</evidence>
<evidence type="ECO:0000313" key="2">
    <source>
        <dbReference type="EMBL" id="VDN89346.1"/>
    </source>
</evidence>
<reference evidence="2 3" key="2">
    <citation type="submission" date="2018-11" db="EMBL/GenBank/DDBJ databases">
        <authorList>
            <consortium name="Pathogen Informatics"/>
        </authorList>
    </citation>
    <scope>NUCLEOTIDE SEQUENCE [LARGE SCALE GENOMIC DNA]</scope>
</reference>
<dbReference type="EMBL" id="UZAD01013131">
    <property type="protein sequence ID" value="VDN89346.1"/>
    <property type="molecule type" value="Genomic_DNA"/>
</dbReference>
<protein>
    <submittedName>
        <fullName evidence="4">ShKT domain-containing protein</fullName>
    </submittedName>
</protein>
<accession>A0A0N4TIW7</accession>
<name>A0A0N4TIW7_BRUPA</name>
<proteinExistence type="predicted"/>
<sequence>MDSPIDIQTGNEYADEELGLLKTQPVIQNYEQLKASKVAQPSLLGSTAVCKEMDETNVTDELVTGYNCPQAVDRANNSKNTSHLRIKPPADVSQIKVEKSQASKNSRPNLCSSRSIQNFSRNKRDSLLTRDMTQPQLTKGHCNELIPQHCAEEAEYYHPTCSNQNFYYSVPSSLSQHCSDYCQHCSDVYENMRNDLYCTGMCKINDKSGKIGKTHRNGPAKDEEDEATQISHSSCQKTARCSKSIHQRLRPERNFSKSNAYTYPKCICKGICEQWNQKRHRIKPSTVNVLERKHHASSKMLSAPNHHHKSGRRHTVHIIAGPKQYDRSKRYVLKCRSCERHIFHKYCNGVFLFNYINSLPYSCWEIILTWTSKCLLTCFALL</sequence>
<organism evidence="4">
    <name type="scientific">Brugia pahangi</name>
    <name type="common">Filarial nematode worm</name>
    <dbReference type="NCBI Taxonomy" id="6280"/>
    <lineage>
        <taxon>Eukaryota</taxon>
        <taxon>Metazoa</taxon>
        <taxon>Ecdysozoa</taxon>
        <taxon>Nematoda</taxon>
        <taxon>Chromadorea</taxon>
        <taxon>Rhabditida</taxon>
        <taxon>Spirurina</taxon>
        <taxon>Spiruromorpha</taxon>
        <taxon>Filarioidea</taxon>
        <taxon>Onchocercidae</taxon>
        <taxon>Brugia</taxon>
    </lineage>
</organism>
<evidence type="ECO:0000256" key="1">
    <source>
        <dbReference type="SAM" id="MobiDB-lite"/>
    </source>
</evidence>
<keyword evidence="3" id="KW-1185">Reference proteome</keyword>
<gene>
    <name evidence="2" type="ORF">BPAG_LOCUS8160</name>
</gene>
<dbReference type="Proteomes" id="UP000278627">
    <property type="component" value="Unassembled WGS sequence"/>
</dbReference>